<proteinExistence type="predicted"/>
<dbReference type="Pfam" id="PF00583">
    <property type="entry name" value="Acetyltransf_1"/>
    <property type="match status" value="1"/>
</dbReference>
<feature type="domain" description="N-acetyltransferase" evidence="1">
    <location>
        <begin position="3"/>
        <end position="160"/>
    </location>
</feature>
<dbReference type="InterPro" id="IPR000182">
    <property type="entry name" value="GNAT_dom"/>
</dbReference>
<dbReference type="InterPro" id="IPR016181">
    <property type="entry name" value="Acyl_CoA_acyltransferase"/>
</dbReference>
<sequence length="168" mass="18594">MSFIIRPIEARDDVRVQQIIEQGGREFSAIGEGFGPSDPEVAAMSQHYQAANSAYYVLEAQQQVWGCAGIAEFDAATATCELRKLFVSPQARGQGYGRALAEHCLKQAQALGYQQCYLDTLSTMKQAIGLYQDLGFQHLTTPFAASEHSGCDVWMLKRFTRRSRSSTS</sequence>
<comment type="caution">
    <text evidence="2">The sequence shown here is derived from an EMBL/GenBank/DDBJ whole genome shotgun (WGS) entry which is preliminary data.</text>
</comment>
<dbReference type="EMBL" id="BMDY01000027">
    <property type="protein sequence ID" value="GGB18611.1"/>
    <property type="molecule type" value="Genomic_DNA"/>
</dbReference>
<keyword evidence="3" id="KW-1185">Reference proteome</keyword>
<dbReference type="PANTHER" id="PTHR43305:SF1">
    <property type="entry name" value="FAMILY N-ACETYLTRANSFERASE, PUTATIVE (AFU_ORTHOLOGUE AFUA_2G01380)-RELATED"/>
    <property type="match status" value="1"/>
</dbReference>
<dbReference type="SUPFAM" id="SSF55729">
    <property type="entry name" value="Acyl-CoA N-acyltransferases (Nat)"/>
    <property type="match status" value="1"/>
</dbReference>
<dbReference type="RefSeq" id="WP_055733341.1">
    <property type="nucleotide sequence ID" value="NZ_BMDY01000027.1"/>
</dbReference>
<dbReference type="InterPro" id="IPR052777">
    <property type="entry name" value="Acetyltransferase_Enz"/>
</dbReference>
<name>A0ABQ1I5F1_9ALTE</name>
<evidence type="ECO:0000313" key="2">
    <source>
        <dbReference type="EMBL" id="GGB18611.1"/>
    </source>
</evidence>
<dbReference type="PANTHER" id="PTHR43305">
    <property type="entry name" value="FAMILY N-ACETYLTRANSFERASE, PUTATIVE (AFU_ORTHOLOGUE AFUA_2G01380)-RELATED"/>
    <property type="match status" value="1"/>
</dbReference>
<dbReference type="CDD" id="cd04301">
    <property type="entry name" value="NAT_SF"/>
    <property type="match status" value="1"/>
</dbReference>
<dbReference type="PROSITE" id="PS51186">
    <property type="entry name" value="GNAT"/>
    <property type="match status" value="1"/>
</dbReference>
<dbReference type="Proteomes" id="UP000651977">
    <property type="component" value="Unassembled WGS sequence"/>
</dbReference>
<organism evidence="2 3">
    <name type="scientific">Agarivorans gilvus</name>
    <dbReference type="NCBI Taxonomy" id="680279"/>
    <lineage>
        <taxon>Bacteria</taxon>
        <taxon>Pseudomonadati</taxon>
        <taxon>Pseudomonadota</taxon>
        <taxon>Gammaproteobacteria</taxon>
        <taxon>Alteromonadales</taxon>
        <taxon>Alteromonadaceae</taxon>
        <taxon>Agarivorans</taxon>
    </lineage>
</organism>
<gene>
    <name evidence="2" type="ORF">GCM10007414_35030</name>
</gene>
<reference evidence="3" key="1">
    <citation type="journal article" date="2019" name="Int. J. Syst. Evol. Microbiol.">
        <title>The Global Catalogue of Microorganisms (GCM) 10K type strain sequencing project: providing services to taxonomists for standard genome sequencing and annotation.</title>
        <authorList>
            <consortium name="The Broad Institute Genomics Platform"/>
            <consortium name="The Broad Institute Genome Sequencing Center for Infectious Disease"/>
            <person name="Wu L."/>
            <person name="Ma J."/>
        </authorList>
    </citation>
    <scope>NUCLEOTIDE SEQUENCE [LARGE SCALE GENOMIC DNA]</scope>
    <source>
        <strain evidence="3">CGMCC 1.10131</strain>
    </source>
</reference>
<evidence type="ECO:0000313" key="3">
    <source>
        <dbReference type="Proteomes" id="UP000651977"/>
    </source>
</evidence>
<accession>A0ABQ1I5F1</accession>
<protein>
    <submittedName>
        <fullName evidence="2">N-acetyltransferase</fullName>
    </submittedName>
</protein>
<dbReference type="Gene3D" id="3.40.630.30">
    <property type="match status" value="1"/>
</dbReference>
<evidence type="ECO:0000259" key="1">
    <source>
        <dbReference type="PROSITE" id="PS51186"/>
    </source>
</evidence>